<keyword evidence="2" id="KW-1003">Cell membrane</keyword>
<dbReference type="CDD" id="cd11386">
    <property type="entry name" value="MCP_signal"/>
    <property type="match status" value="1"/>
</dbReference>
<evidence type="ECO:0000256" key="3">
    <source>
        <dbReference type="ARBA" id="ARBA00022481"/>
    </source>
</evidence>
<evidence type="ECO:0000256" key="9">
    <source>
        <dbReference type="ARBA" id="ARBA00023224"/>
    </source>
</evidence>
<dbReference type="InterPro" id="IPR003122">
    <property type="entry name" value="Tar_rcpt_lig-bd"/>
</dbReference>
<evidence type="ECO:0000256" key="13">
    <source>
        <dbReference type="SAM" id="MobiDB-lite"/>
    </source>
</evidence>
<feature type="transmembrane region" description="Helical" evidence="14">
    <location>
        <begin position="190"/>
        <end position="209"/>
    </location>
</feature>
<dbReference type="Pfam" id="PF02203">
    <property type="entry name" value="TarH"/>
    <property type="match status" value="1"/>
</dbReference>
<dbReference type="Pfam" id="PF00015">
    <property type="entry name" value="MCPsignal"/>
    <property type="match status" value="1"/>
</dbReference>
<evidence type="ECO:0000313" key="17">
    <source>
        <dbReference type="EMBL" id="ADJ62768.1"/>
    </source>
</evidence>
<dbReference type="GeneID" id="29392214"/>
<dbReference type="RefSeq" id="WP_013233274.1">
    <property type="nucleotide sequence ID" value="NC_014323.1"/>
</dbReference>
<keyword evidence="6 14" id="KW-0812">Transmembrane</keyword>
<feature type="region of interest" description="Disordered" evidence="13">
    <location>
        <begin position="571"/>
        <end position="596"/>
    </location>
</feature>
<dbReference type="KEGG" id="hse:Hsero_1252"/>
<dbReference type="PROSITE" id="PS50111">
    <property type="entry name" value="CHEMOTAXIS_TRANSDUC_2"/>
    <property type="match status" value="1"/>
</dbReference>
<dbReference type="InterPro" id="IPR004090">
    <property type="entry name" value="Chemotax_Me-accpt_rcpt"/>
</dbReference>
<comment type="similarity">
    <text evidence="10">Belongs to the methyl-accepting chemotaxis (MCP) protein family.</text>
</comment>
<dbReference type="PANTHER" id="PTHR43531:SF14">
    <property type="entry name" value="METHYL-ACCEPTING CHEMOTAXIS PROTEIN I-RELATED"/>
    <property type="match status" value="1"/>
</dbReference>
<dbReference type="PROSITE" id="PS50885">
    <property type="entry name" value="HAMP"/>
    <property type="match status" value="1"/>
</dbReference>
<dbReference type="SUPFAM" id="SSF58104">
    <property type="entry name" value="Methyl-accepting chemotaxis protein (MCP) signaling domain"/>
    <property type="match status" value="1"/>
</dbReference>
<keyword evidence="5" id="KW-0997">Cell inner membrane</keyword>
<comment type="subcellular location">
    <subcellularLocation>
        <location evidence="1">Cell inner membrane</location>
        <topology evidence="1">Multi-pass membrane protein</topology>
    </subcellularLocation>
</comment>
<dbReference type="InterPro" id="IPR003660">
    <property type="entry name" value="HAMP_dom"/>
</dbReference>
<keyword evidence="8 14" id="KW-0472">Membrane</keyword>
<dbReference type="GO" id="GO:0007165">
    <property type="term" value="P:signal transduction"/>
    <property type="evidence" value="ECO:0007669"/>
    <property type="project" value="UniProtKB-KW"/>
</dbReference>
<dbReference type="SMART" id="SM00283">
    <property type="entry name" value="MA"/>
    <property type="match status" value="1"/>
</dbReference>
<evidence type="ECO:0000256" key="6">
    <source>
        <dbReference type="ARBA" id="ARBA00022692"/>
    </source>
</evidence>
<evidence type="ECO:0000256" key="12">
    <source>
        <dbReference type="SAM" id="Coils"/>
    </source>
</evidence>
<dbReference type="STRING" id="757424.Hsero_1252"/>
<dbReference type="Gene3D" id="1.10.287.950">
    <property type="entry name" value="Methyl-accepting chemotaxis protein"/>
    <property type="match status" value="1"/>
</dbReference>
<keyword evidence="7 14" id="KW-1133">Transmembrane helix</keyword>
<dbReference type="PANTHER" id="PTHR43531">
    <property type="entry name" value="PROTEIN ICFG"/>
    <property type="match status" value="1"/>
</dbReference>
<dbReference type="InterPro" id="IPR004089">
    <property type="entry name" value="MCPsignal_dom"/>
</dbReference>
<dbReference type="GO" id="GO:0006935">
    <property type="term" value="P:chemotaxis"/>
    <property type="evidence" value="ECO:0007669"/>
    <property type="project" value="UniProtKB-KW"/>
</dbReference>
<reference evidence="17 18" key="1">
    <citation type="submission" date="2010-04" db="EMBL/GenBank/DDBJ databases">
        <title>The genome of Herbaspirillum seropedicae SmR1, an endophytic, nitrogen-fixing, plant-growth promoting beta-Proteobacteria.</title>
        <authorList>
            <person name="Pedrosa F.O."/>
            <person name="Monteiro R.A."/>
            <person name="Wassem R."/>
            <person name="Cruz L.M."/>
            <person name="Ayub R.A."/>
            <person name="Colauto N.B."/>
            <person name="Fernandez M.A."/>
            <person name="Fungaro M.H.P."/>
            <person name="Grisard E.C."/>
            <person name="Hungria M."/>
            <person name="Madeira H.M.F."/>
            <person name="Nodari R.O."/>
            <person name="Osaku C.A."/>
            <person name="Petzl-Erler M.L."/>
            <person name="Terenzi H."/>
            <person name="Vieira L.G.E."/>
            <person name="Almeida M.I.M."/>
            <person name="Alves L.R."/>
            <person name="Arantes O.M.N."/>
            <person name="Balsanelli E."/>
            <person name="Barcellos F.G."/>
            <person name="Baura V.A."/>
            <person name="Binde D.R."/>
            <person name="Campo R.J."/>
            <person name="Chubatsu L.S."/>
            <person name="Chueire L.M.O."/>
            <person name="Ciferri R.R."/>
            <person name="Correa L.C."/>
            <person name="da Conceicao Silva J.L."/>
            <person name="Dabul A.N.G."/>
            <person name="Dambros B.P."/>
            <person name="Faoro H."/>
            <person name="Favetti A."/>
            <person name="Friedermann G."/>
            <person name="Furlaneto M.C."/>
            <person name="Gasques L.S."/>
            <person name="Gimenes C.C.T."/>
            <person name="Gioppo N.M.R."/>
            <person name="Glienke-Blanco C."/>
            <person name="Godoy L.P."/>
            <person name="Guerra M.P."/>
            <person name="Karp S."/>
            <person name="Kava-Cordeiro V."/>
            <person name="Margarido V.P."/>
            <person name="Mathioni S.M."/>
            <person name="Menck-Soares M.A."/>
            <person name="Murace N.K."/>
            <person name="Nicolas M.F."/>
            <person name="Oliveira C.E.C."/>
            <person name="Pagnan N.A.B."/>
            <person name="Pamphile J.A."/>
            <person name="Patussi E.V."/>
            <person name="Pereira L.F.P."/>
            <person name="Pereira-Ferrari L."/>
            <person name="Pinto F.G.S."/>
            <person name="Precoma C."/>
            <person name="Prioli A.J."/>
            <person name="Prioli S.M.A.P."/>
            <person name="Raittz R.T."/>
            <person name="Ramos H.J.O."/>
            <person name="Ribeiro E.M.S.F."/>
            <person name="Rigo L.U."/>
            <person name="Rocha C.L.M.S.C."/>
            <person name="Rocha S.N."/>
            <person name="Santos K."/>
            <person name="Satori D."/>
            <person name="Silva A.G."/>
            <person name="Simao R.C.G."/>
            <person name="Soares M.A.M."/>
            <person name="Souza E.M."/>
            <person name="Steffens M.B.R."/>
            <person name="Steindel M."/>
            <person name="Tadra-Sfeir M.Z."/>
            <person name="Takahashi E.K."/>
            <person name="Torres R.A."/>
            <person name="Valle J.S."/>
            <person name="Vernal J.I."/>
            <person name="Vilas-Boas L.A."/>
            <person name="Watanabe M.A.E."/>
            <person name="Weiss V.A."/>
            <person name="Yates M.A."/>
            <person name="Souza E.M."/>
        </authorList>
    </citation>
    <scope>NUCLEOTIDE SEQUENCE [LARGE SCALE GENOMIC DNA]</scope>
    <source>
        <strain evidence="17 18">SmR1</strain>
    </source>
</reference>
<keyword evidence="12" id="KW-0175">Coiled coil</keyword>
<feature type="compositionally biased region" description="Low complexity" evidence="13">
    <location>
        <begin position="571"/>
        <end position="581"/>
    </location>
</feature>
<dbReference type="Proteomes" id="UP000000329">
    <property type="component" value="Chromosome"/>
</dbReference>
<accession>D8INU8</accession>
<evidence type="ECO:0000256" key="8">
    <source>
        <dbReference type="ARBA" id="ARBA00023136"/>
    </source>
</evidence>
<keyword evidence="4" id="KW-0145">Chemotaxis</keyword>
<dbReference type="eggNOG" id="COG0840">
    <property type="taxonomic scope" value="Bacteria"/>
</dbReference>
<evidence type="ECO:0000256" key="5">
    <source>
        <dbReference type="ARBA" id="ARBA00022519"/>
    </source>
</evidence>
<dbReference type="HOGENOM" id="CLU_000445_107_16_4"/>
<dbReference type="InterPro" id="IPR051310">
    <property type="entry name" value="MCP_chemotaxis"/>
</dbReference>
<dbReference type="GO" id="GO:0004888">
    <property type="term" value="F:transmembrane signaling receptor activity"/>
    <property type="evidence" value="ECO:0007669"/>
    <property type="project" value="InterPro"/>
</dbReference>
<dbReference type="CDD" id="cd06225">
    <property type="entry name" value="HAMP"/>
    <property type="match status" value="1"/>
</dbReference>
<dbReference type="OrthoDB" id="8576332at2"/>
<evidence type="ECO:0000256" key="14">
    <source>
        <dbReference type="SAM" id="Phobius"/>
    </source>
</evidence>
<evidence type="ECO:0000259" key="15">
    <source>
        <dbReference type="PROSITE" id="PS50111"/>
    </source>
</evidence>
<dbReference type="GO" id="GO:0005886">
    <property type="term" value="C:plasma membrane"/>
    <property type="evidence" value="ECO:0007669"/>
    <property type="project" value="UniProtKB-SubCell"/>
</dbReference>
<feature type="domain" description="HAMP" evidence="16">
    <location>
        <begin position="211"/>
        <end position="263"/>
    </location>
</feature>
<name>D8INU8_HERSS</name>
<dbReference type="EMBL" id="CP002039">
    <property type="protein sequence ID" value="ADJ62768.1"/>
    <property type="molecule type" value="Genomic_DNA"/>
</dbReference>
<dbReference type="AlphaFoldDB" id="D8INU8"/>
<evidence type="ECO:0000256" key="4">
    <source>
        <dbReference type="ARBA" id="ARBA00022500"/>
    </source>
</evidence>
<feature type="domain" description="Methyl-accepting transducer" evidence="15">
    <location>
        <begin position="268"/>
        <end position="497"/>
    </location>
</feature>
<evidence type="ECO:0000256" key="2">
    <source>
        <dbReference type="ARBA" id="ARBA00022475"/>
    </source>
</evidence>
<protein>
    <submittedName>
        <fullName evidence="17">Methyl-accepting chemotaxis transducer transmembrane protein</fullName>
    </submittedName>
</protein>
<proteinExistence type="inferred from homology"/>
<keyword evidence="9 11" id="KW-0807">Transducer</keyword>
<dbReference type="FunFam" id="1.10.287.950:FF:000001">
    <property type="entry name" value="Methyl-accepting chemotaxis sensory transducer"/>
    <property type="match status" value="1"/>
</dbReference>
<evidence type="ECO:0000256" key="1">
    <source>
        <dbReference type="ARBA" id="ARBA00004429"/>
    </source>
</evidence>
<evidence type="ECO:0000256" key="7">
    <source>
        <dbReference type="ARBA" id="ARBA00022989"/>
    </source>
</evidence>
<evidence type="ECO:0000313" key="18">
    <source>
        <dbReference type="Proteomes" id="UP000000329"/>
    </source>
</evidence>
<dbReference type="PRINTS" id="PR00260">
    <property type="entry name" value="CHEMTRNSDUCR"/>
</dbReference>
<keyword evidence="18" id="KW-1185">Reference proteome</keyword>
<feature type="coiled-coil region" evidence="12">
    <location>
        <begin position="486"/>
        <end position="513"/>
    </location>
</feature>
<evidence type="ECO:0000256" key="10">
    <source>
        <dbReference type="ARBA" id="ARBA00029447"/>
    </source>
</evidence>
<organism evidence="17 18">
    <name type="scientific">Herbaspirillum seropedicae (strain SmR1)</name>
    <dbReference type="NCBI Taxonomy" id="757424"/>
    <lineage>
        <taxon>Bacteria</taxon>
        <taxon>Pseudomonadati</taxon>
        <taxon>Pseudomonadota</taxon>
        <taxon>Betaproteobacteria</taxon>
        <taxon>Burkholderiales</taxon>
        <taxon>Oxalobacteraceae</taxon>
        <taxon>Herbaspirillum</taxon>
    </lineage>
</organism>
<gene>
    <name evidence="17" type="ordered locus">Hsero_1252</name>
</gene>
<sequence length="596" mass="62558">MSIKNLSIKAQLAIAILVLAALLVAIGASGLLGMSAAVSINAQLSQERLPKTVAADNTLIWIGRQRTSLDQAALTNDPAWAERMYGMDANARKEALQWWGKYTALPQTEEGRVLVKKVSDGIDKTEQELTRFAEVIKAGDRQAIADQARKVGTIYTAMQLDGQALSKYETEQAAQSAGASMARYEASRNFSIVAIVAGLLLAFYSWWSLRRAIGEPMQRALRHFDAIASGDLTEAVHVHSRNEMGQLLEGLKRMQESLSRTVQAVRSGSDAISTATREIASGNLDLSSRTEQQAASLEETASSMEELTSTVKHNADNARQATTLAVNASTIAADGNAVVGRVVQTMEEIRASSAKITDIVSIIDGIAFQTNILALNAAVEAARAGEQGRGFAVVATEVRALAQRSSSAAKEIKELIMHSVDRVQAGSELVGQAGDTMSDVINAVQRVTDIMSEISAASNEQSAGIDQVSHAVTQMDEATQQNAALVEQASAAAKSLEQQAQALMQEVAIFRVNGAGPTVKPPAAAASRATVKPAAKPAMKPASAAPAAPATPTAPAAPVAKVAPAVKRPALPAAPAAAKPAGRGVPAGDEGDWETF</sequence>
<dbReference type="Pfam" id="PF00672">
    <property type="entry name" value="HAMP"/>
    <property type="match status" value="1"/>
</dbReference>
<evidence type="ECO:0000259" key="16">
    <source>
        <dbReference type="PROSITE" id="PS50885"/>
    </source>
</evidence>
<keyword evidence="3" id="KW-0488">Methylation</keyword>
<dbReference type="SMART" id="SM00304">
    <property type="entry name" value="HAMP"/>
    <property type="match status" value="1"/>
</dbReference>
<evidence type="ECO:0000256" key="11">
    <source>
        <dbReference type="PROSITE-ProRule" id="PRU00284"/>
    </source>
</evidence>